<accession>A0ACB6R1D7</accession>
<organism evidence="1 2">
    <name type="scientific">Lindgomyces ingoldianus</name>
    <dbReference type="NCBI Taxonomy" id="673940"/>
    <lineage>
        <taxon>Eukaryota</taxon>
        <taxon>Fungi</taxon>
        <taxon>Dikarya</taxon>
        <taxon>Ascomycota</taxon>
        <taxon>Pezizomycotina</taxon>
        <taxon>Dothideomycetes</taxon>
        <taxon>Pleosporomycetidae</taxon>
        <taxon>Pleosporales</taxon>
        <taxon>Lindgomycetaceae</taxon>
        <taxon>Lindgomyces</taxon>
    </lineage>
</organism>
<protein>
    <submittedName>
        <fullName evidence="1">Di-copper centre-containing protein</fullName>
    </submittedName>
</protein>
<sequence>MVSSTLSFLVLITATTLAAAVPHSRLASRASTCTTKSQRKSWTTLTNTEKAAYIEAELCLMNSPTKGFVADAVSRWDDLTWAHLNQSNYIHDVGQFLPWHRYFMYTHEYLLKTECNYTGTQPYWDEEADSDALVDSDVFDPDTGFGGNGVSSNTSDYACIADGPFVNVTLAMGPEYTNTNHCIYREFSATSFMWANSTYLDQCMAEENYTSAYPCFSSWPHTSGHAGVGGSMLDIVASPGEPLFFLHHTNLDRLWWIWQSKNLTTRLTDMGGQNIPDDDYLASMGMPYPDASLTNYSGDPGNVTTLTHVLWMSGLVPNVTVGDVMDIGGDLLCFEYV</sequence>
<dbReference type="Proteomes" id="UP000799755">
    <property type="component" value="Unassembled WGS sequence"/>
</dbReference>
<evidence type="ECO:0000313" key="2">
    <source>
        <dbReference type="Proteomes" id="UP000799755"/>
    </source>
</evidence>
<reference evidence="1" key="1">
    <citation type="journal article" date="2020" name="Stud. Mycol.">
        <title>101 Dothideomycetes genomes: a test case for predicting lifestyles and emergence of pathogens.</title>
        <authorList>
            <person name="Haridas S."/>
            <person name="Albert R."/>
            <person name="Binder M."/>
            <person name="Bloem J."/>
            <person name="Labutti K."/>
            <person name="Salamov A."/>
            <person name="Andreopoulos B."/>
            <person name="Baker S."/>
            <person name="Barry K."/>
            <person name="Bills G."/>
            <person name="Bluhm B."/>
            <person name="Cannon C."/>
            <person name="Castanera R."/>
            <person name="Culley D."/>
            <person name="Daum C."/>
            <person name="Ezra D."/>
            <person name="Gonzalez J."/>
            <person name="Henrissat B."/>
            <person name="Kuo A."/>
            <person name="Liang C."/>
            <person name="Lipzen A."/>
            <person name="Lutzoni F."/>
            <person name="Magnuson J."/>
            <person name="Mondo S."/>
            <person name="Nolan M."/>
            <person name="Ohm R."/>
            <person name="Pangilinan J."/>
            <person name="Park H.-J."/>
            <person name="Ramirez L."/>
            <person name="Alfaro M."/>
            <person name="Sun H."/>
            <person name="Tritt A."/>
            <person name="Yoshinaga Y."/>
            <person name="Zwiers L.-H."/>
            <person name="Turgeon B."/>
            <person name="Goodwin S."/>
            <person name="Spatafora J."/>
            <person name="Crous P."/>
            <person name="Grigoriev I."/>
        </authorList>
    </citation>
    <scope>NUCLEOTIDE SEQUENCE</scope>
    <source>
        <strain evidence="1">ATCC 200398</strain>
    </source>
</reference>
<gene>
    <name evidence="1" type="ORF">BDR25DRAFT_312206</name>
</gene>
<comment type="caution">
    <text evidence="1">The sequence shown here is derived from an EMBL/GenBank/DDBJ whole genome shotgun (WGS) entry which is preliminary data.</text>
</comment>
<proteinExistence type="predicted"/>
<dbReference type="EMBL" id="MU003500">
    <property type="protein sequence ID" value="KAF2473068.1"/>
    <property type="molecule type" value="Genomic_DNA"/>
</dbReference>
<keyword evidence="2" id="KW-1185">Reference proteome</keyword>
<evidence type="ECO:0000313" key="1">
    <source>
        <dbReference type="EMBL" id="KAF2473068.1"/>
    </source>
</evidence>
<name>A0ACB6R1D7_9PLEO</name>